<feature type="compositionally biased region" description="Basic and acidic residues" evidence="1">
    <location>
        <begin position="229"/>
        <end position="239"/>
    </location>
</feature>
<dbReference type="Pfam" id="PF07727">
    <property type="entry name" value="RVT_2"/>
    <property type="match status" value="1"/>
</dbReference>
<feature type="region of interest" description="Disordered" evidence="1">
    <location>
        <begin position="89"/>
        <end position="116"/>
    </location>
</feature>
<evidence type="ECO:0000256" key="1">
    <source>
        <dbReference type="SAM" id="MobiDB-lite"/>
    </source>
</evidence>
<reference evidence="4" key="1">
    <citation type="journal article" date="2019" name="Nat. Commun.">
        <title>Expansion of phycobilisome linker gene families in mesophilic red algae.</title>
        <authorList>
            <person name="Lee J."/>
            <person name="Kim D."/>
            <person name="Bhattacharya D."/>
            <person name="Yoon H.S."/>
        </authorList>
    </citation>
    <scope>NUCLEOTIDE SEQUENCE [LARGE SCALE GENOMIC DNA]</scope>
    <source>
        <strain evidence="4">CCMP 1328</strain>
    </source>
</reference>
<feature type="compositionally biased region" description="Polar residues" evidence="1">
    <location>
        <begin position="710"/>
        <end position="719"/>
    </location>
</feature>
<dbReference type="AlphaFoldDB" id="A0A5J4YUP9"/>
<feature type="region of interest" description="Disordered" evidence="1">
    <location>
        <begin position="1"/>
        <end position="37"/>
    </location>
</feature>
<protein>
    <submittedName>
        <fullName evidence="3">Retrovirus-related Pol polyprotein from transposon TNT 1-94</fullName>
    </submittedName>
</protein>
<keyword evidence="4" id="KW-1185">Reference proteome</keyword>
<accession>A0A5J4YUP9</accession>
<feature type="compositionally biased region" description="Basic and acidic residues" evidence="1">
    <location>
        <begin position="263"/>
        <end position="280"/>
    </location>
</feature>
<dbReference type="EMBL" id="VRMN01000004">
    <property type="protein sequence ID" value="KAA8494424.1"/>
    <property type="molecule type" value="Genomic_DNA"/>
</dbReference>
<feature type="region of interest" description="Disordered" evidence="1">
    <location>
        <begin position="162"/>
        <end position="186"/>
    </location>
</feature>
<dbReference type="Proteomes" id="UP000324585">
    <property type="component" value="Unassembled WGS sequence"/>
</dbReference>
<organism evidence="3 4">
    <name type="scientific">Porphyridium purpureum</name>
    <name type="common">Red alga</name>
    <name type="synonym">Porphyridium cruentum</name>
    <dbReference type="NCBI Taxonomy" id="35688"/>
    <lineage>
        <taxon>Eukaryota</taxon>
        <taxon>Rhodophyta</taxon>
        <taxon>Bangiophyceae</taxon>
        <taxon>Porphyridiales</taxon>
        <taxon>Porphyridiaceae</taxon>
        <taxon>Porphyridium</taxon>
    </lineage>
</organism>
<name>A0A5J4YUP9_PORPP</name>
<evidence type="ECO:0000313" key="3">
    <source>
        <dbReference type="EMBL" id="KAA8494424.1"/>
    </source>
</evidence>
<proteinExistence type="predicted"/>
<dbReference type="InterPro" id="IPR013103">
    <property type="entry name" value="RVT_2"/>
</dbReference>
<feature type="compositionally biased region" description="Basic and acidic residues" evidence="1">
    <location>
        <begin position="89"/>
        <end position="100"/>
    </location>
</feature>
<feature type="region of interest" description="Disordered" evidence="1">
    <location>
        <begin position="694"/>
        <end position="765"/>
    </location>
</feature>
<feature type="region of interest" description="Disordered" evidence="1">
    <location>
        <begin position="229"/>
        <end position="280"/>
    </location>
</feature>
<evidence type="ECO:0000313" key="4">
    <source>
        <dbReference type="Proteomes" id="UP000324585"/>
    </source>
</evidence>
<gene>
    <name evidence="3" type="ORF">FVE85_2665</name>
</gene>
<feature type="domain" description="Reverse transcriptase Ty1/copia-type" evidence="2">
    <location>
        <begin position="356"/>
        <end position="580"/>
    </location>
</feature>
<dbReference type="OrthoDB" id="43295at2759"/>
<comment type="caution">
    <text evidence="3">The sequence shown here is derived from an EMBL/GenBank/DDBJ whole genome shotgun (WGS) entry which is preliminary data.</text>
</comment>
<evidence type="ECO:0000259" key="2">
    <source>
        <dbReference type="Pfam" id="PF07727"/>
    </source>
</evidence>
<sequence>MQTPILQHMPCEGAPALQDDNPASFLSNQSPPPQSGIAPLISETVYYENDIVLHENPAVQPYSVPTVSTVPLDTVEDIMVHAVPHWEALDKTPDNDRNDSQIDCSPPPKSLNRLRVGDTGISSSEGIVEEGAARAFSEYNTQRVQQPDDDLPPLRPTVQVADAQKKSPALPALDSNEEPSPSRRIRDIDTRLQELNNREQALKRELTRSKIAEIDRRLDLLARREEELLKEHDDKEASHMKRPSKRPAPEDDSNDEPPVVTKRRIEEARRTHKGAAESADREAFKRAKALNLRLRAAVREYGSAALKAIVSEMFQMTKHDKNVMEPVHLASLSSNQRKLIIPSHLLLKKQTWPDGTLKKIKARLVAGGNMQDKELYPDPASPTAHTDAVLAVATIAAHEGRSVATADFPGAFLHAEMPGDPPTYIRLNRFLSGVFVALVPEAAKYRNQKGEMILSLRRALYGTILAAKLWYDKLTAMLKRMGFNPNAYDPCIWNINRRAGQMTIALHVDDVLITAASKNNIDEFLQDVSHDFDNVESHRGRKLNYLGMILDFATRGVLKIRMPGYIDSILEDAGLTTSRPTPADANIFVVTKDADLLHGEKKNAHHSMACRLLYLAKRARPDIFLPVAFLITRVESPKVEDATKLLRVLEYLNLTRDLGLNLEVGHRPIASIDAAFAVHPKWRHTQVQRYPYAAAPSPQRAPSKKPLNNEGEQVQSSPKKLQGNKVPRMMGAHTPTRDLAAPLCNSQHTRRTNTLLHRTPLASYL</sequence>